<dbReference type="InterPro" id="IPR046539">
    <property type="entry name" value="DUF6604"/>
</dbReference>
<sequence length="113" mass="12723">MLATLKVYEPSQSFLAAPYVDRHMQAVTEYAAEEEEDSEMEALFIHTAFLKDFGRLQAEILELWDEYKTDSVDLAAVSVAISTALQLARNMEQENRTRHGEAPGCSGYDPHVL</sequence>
<evidence type="ECO:0000259" key="2">
    <source>
        <dbReference type="Pfam" id="PF20253"/>
    </source>
</evidence>
<dbReference type="EMBL" id="BPPX01000005">
    <property type="protein sequence ID" value="GJC80605.1"/>
    <property type="molecule type" value="Genomic_DNA"/>
</dbReference>
<keyword evidence="4" id="KW-1185">Reference proteome</keyword>
<feature type="compositionally biased region" description="Basic and acidic residues" evidence="1">
    <location>
        <begin position="91"/>
        <end position="101"/>
    </location>
</feature>
<dbReference type="Pfam" id="PF20253">
    <property type="entry name" value="DUF6604"/>
    <property type="match status" value="1"/>
</dbReference>
<reference evidence="3 4" key="1">
    <citation type="submission" date="2021-07" db="EMBL/GenBank/DDBJ databases">
        <title>Genome data of Colletotrichum spaethianum.</title>
        <authorList>
            <person name="Utami Y.D."/>
            <person name="Hiruma K."/>
        </authorList>
    </citation>
    <scope>NUCLEOTIDE SEQUENCE [LARGE SCALE GENOMIC DNA]</scope>
    <source>
        <strain evidence="3 4">MAFF 242679</strain>
    </source>
</reference>
<evidence type="ECO:0000313" key="4">
    <source>
        <dbReference type="Proteomes" id="UP001055172"/>
    </source>
</evidence>
<proteinExistence type="predicted"/>
<protein>
    <recommendedName>
        <fullName evidence="2">DUF6604 domain-containing protein</fullName>
    </recommendedName>
</protein>
<organism evidence="3 4">
    <name type="scientific">Colletotrichum liriopes</name>
    <dbReference type="NCBI Taxonomy" id="708192"/>
    <lineage>
        <taxon>Eukaryota</taxon>
        <taxon>Fungi</taxon>
        <taxon>Dikarya</taxon>
        <taxon>Ascomycota</taxon>
        <taxon>Pezizomycotina</taxon>
        <taxon>Sordariomycetes</taxon>
        <taxon>Hypocreomycetidae</taxon>
        <taxon>Glomerellales</taxon>
        <taxon>Glomerellaceae</taxon>
        <taxon>Colletotrichum</taxon>
        <taxon>Colletotrichum spaethianum species complex</taxon>
    </lineage>
</organism>
<dbReference type="Proteomes" id="UP001055172">
    <property type="component" value="Unassembled WGS sequence"/>
</dbReference>
<feature type="region of interest" description="Disordered" evidence="1">
    <location>
        <begin position="90"/>
        <end position="113"/>
    </location>
</feature>
<comment type="caution">
    <text evidence="3">The sequence shown here is derived from an EMBL/GenBank/DDBJ whole genome shotgun (WGS) entry which is preliminary data.</text>
</comment>
<name>A0AA37LPQ1_9PEZI</name>
<accession>A0AA37LPQ1</accession>
<dbReference type="AlphaFoldDB" id="A0AA37LPQ1"/>
<evidence type="ECO:0000313" key="3">
    <source>
        <dbReference type="EMBL" id="GJC80605.1"/>
    </source>
</evidence>
<feature type="domain" description="DUF6604" evidence="2">
    <location>
        <begin position="2"/>
        <end position="94"/>
    </location>
</feature>
<evidence type="ECO:0000256" key="1">
    <source>
        <dbReference type="SAM" id="MobiDB-lite"/>
    </source>
</evidence>
<gene>
    <name evidence="3" type="ORF">ColLi_03443</name>
</gene>